<organism evidence="1 2">
    <name type="scientific">Dermatophagoides farinae</name>
    <name type="common">American house dust mite</name>
    <dbReference type="NCBI Taxonomy" id="6954"/>
    <lineage>
        <taxon>Eukaryota</taxon>
        <taxon>Metazoa</taxon>
        <taxon>Ecdysozoa</taxon>
        <taxon>Arthropoda</taxon>
        <taxon>Chelicerata</taxon>
        <taxon>Arachnida</taxon>
        <taxon>Acari</taxon>
        <taxon>Acariformes</taxon>
        <taxon>Sarcoptiformes</taxon>
        <taxon>Astigmata</taxon>
        <taxon>Psoroptidia</taxon>
        <taxon>Analgoidea</taxon>
        <taxon>Pyroglyphidae</taxon>
        <taxon>Dermatophagoidinae</taxon>
        <taxon>Dermatophagoides</taxon>
    </lineage>
</organism>
<dbReference type="Proteomes" id="UP000790347">
    <property type="component" value="Unassembled WGS sequence"/>
</dbReference>
<reference evidence="1" key="1">
    <citation type="submission" date="2013-05" db="EMBL/GenBank/DDBJ databases">
        <authorList>
            <person name="Yim A.K.Y."/>
            <person name="Chan T.F."/>
            <person name="Ji K.M."/>
            <person name="Liu X.Y."/>
            <person name="Zhou J.W."/>
            <person name="Li R.Q."/>
            <person name="Yang K.Y."/>
            <person name="Li J."/>
            <person name="Li M."/>
            <person name="Law P.T.W."/>
            <person name="Wu Y.L."/>
            <person name="Cai Z.L."/>
            <person name="Qin H."/>
            <person name="Bao Y."/>
            <person name="Leung R.K.K."/>
            <person name="Ng P.K.S."/>
            <person name="Zou J."/>
            <person name="Zhong X.J."/>
            <person name="Ran P.X."/>
            <person name="Zhong N.S."/>
            <person name="Liu Z.G."/>
            <person name="Tsui S.K.W."/>
        </authorList>
    </citation>
    <scope>NUCLEOTIDE SEQUENCE</scope>
    <source>
        <strain evidence="1">Derf</strain>
        <tissue evidence="1">Whole organism</tissue>
    </source>
</reference>
<sequence>MGKKTERYLGIYRLVKFTVAITFSFCVVRKNLFGHRLSNARSTGIWWNIGGLGFRTEFTTNFV</sequence>
<keyword evidence="2" id="KW-1185">Reference proteome</keyword>
<evidence type="ECO:0000313" key="2">
    <source>
        <dbReference type="Proteomes" id="UP000790347"/>
    </source>
</evidence>
<accession>A0A922HZA9</accession>
<protein>
    <submittedName>
        <fullName evidence="1">Uncharacterized protein</fullName>
    </submittedName>
</protein>
<name>A0A922HZA9_DERFA</name>
<proteinExistence type="predicted"/>
<gene>
    <name evidence="1" type="ORF">DERF_009506</name>
</gene>
<reference evidence="1" key="2">
    <citation type="journal article" date="2022" name="Res Sq">
        <title>Comparative Genomics Reveals Insights into the Divergent Evolution of Astigmatic Mites and Household Pest Adaptations.</title>
        <authorList>
            <person name="Xiong Q."/>
            <person name="Wan A.T.-Y."/>
            <person name="Liu X.-Y."/>
            <person name="Fung C.S.-H."/>
            <person name="Xiao X."/>
            <person name="Malainual N."/>
            <person name="Hou J."/>
            <person name="Wang L."/>
            <person name="Wang M."/>
            <person name="Yang K."/>
            <person name="Cui Y."/>
            <person name="Leung E."/>
            <person name="Nong W."/>
            <person name="Shin S.-K."/>
            <person name="Au S."/>
            <person name="Jeong K.Y."/>
            <person name="Chew F.T."/>
            <person name="Hui J."/>
            <person name="Leung T.F."/>
            <person name="Tungtrongchitr A."/>
            <person name="Zhong N."/>
            <person name="Liu Z."/>
            <person name="Tsui S."/>
        </authorList>
    </citation>
    <scope>NUCLEOTIDE SEQUENCE</scope>
    <source>
        <strain evidence="1">Derf</strain>
        <tissue evidence="1">Whole organism</tissue>
    </source>
</reference>
<dbReference type="AlphaFoldDB" id="A0A922HZA9"/>
<comment type="caution">
    <text evidence="1">The sequence shown here is derived from an EMBL/GenBank/DDBJ whole genome shotgun (WGS) entry which is preliminary data.</text>
</comment>
<dbReference type="EMBL" id="ASGP02000004">
    <property type="protein sequence ID" value="KAH9511021.1"/>
    <property type="molecule type" value="Genomic_DNA"/>
</dbReference>
<evidence type="ECO:0000313" key="1">
    <source>
        <dbReference type="EMBL" id="KAH9511021.1"/>
    </source>
</evidence>